<feature type="transmembrane region" description="Helical" evidence="9">
    <location>
        <begin position="235"/>
        <end position="261"/>
    </location>
</feature>
<evidence type="ECO:0000313" key="10">
    <source>
        <dbReference type="EMBL" id="KAH6596953.1"/>
    </source>
</evidence>
<gene>
    <name evidence="11" type="ORF">BASA50_003775</name>
    <name evidence="10" type="ORF">BASA50_004712</name>
</gene>
<feature type="transmembrane region" description="Helical" evidence="9">
    <location>
        <begin position="361"/>
        <end position="381"/>
    </location>
</feature>
<evidence type="ECO:0000256" key="5">
    <source>
        <dbReference type="ARBA" id="ARBA00023133"/>
    </source>
</evidence>
<accession>A0ABQ8FEH9</accession>
<keyword evidence="5" id="KW-0350">Heme biosynthesis</keyword>
<evidence type="ECO:0000256" key="9">
    <source>
        <dbReference type="SAM" id="Phobius"/>
    </source>
</evidence>
<name>A0ABQ8FEH9_9FUNG</name>
<evidence type="ECO:0000256" key="3">
    <source>
        <dbReference type="ARBA" id="ARBA00022692"/>
    </source>
</evidence>
<dbReference type="EMBL" id="JAFCIX010000172">
    <property type="protein sequence ID" value="KAH6596953.1"/>
    <property type="molecule type" value="Genomic_DNA"/>
</dbReference>
<dbReference type="CDD" id="cd13957">
    <property type="entry name" value="PT_UbiA_Cox10"/>
    <property type="match status" value="1"/>
</dbReference>
<keyword evidence="12" id="KW-1185">Reference proteome</keyword>
<sequence length="472" mass="51109">MLYRSSGSTLLRLAATAPKAVQQHSVRSSFSNCCTSSPQRHRLYGGEPQDGSGCTSSIHYSLLSRQQRVHSRLRLPWSCIRSVLWTTDLSRRIATVTHHSHTNTVSVPVSTSKPTTTTTTTTSTTTPTATTTTIGNTTTTPTTATTTTSDHTLQWRNPPPFQLSYYRDLTKFKLSAFVALTTMAGYAMAPGAASVVSLLCTTGGTALCIASANALNQWTEAPYDAQMSRTRTRILVRHGMSPQHAFVAAVTAGVAGTAILAVTVNPITAVLGAANILLYTCIYTPMKRSSIANTWAGSVVGAIPPAMGWTACTGTIDPGALVLAAALYAWQFPHFNALSWGLRSDYAKAGYRMMCVTHPQLNARVALRYALAMFPICYAAYAIDMVSWLFLLDSSIVNAYMAWHAYFFWRSSNPQTARALFFASLVHLPVLLALLMIHKLSDTAVETEIETESESGRMESLINDSTHGSVVI</sequence>
<keyword evidence="3 9" id="KW-0812">Transmembrane</keyword>
<evidence type="ECO:0000256" key="6">
    <source>
        <dbReference type="ARBA" id="ARBA00023136"/>
    </source>
</evidence>
<organism evidence="10 12">
    <name type="scientific">Batrachochytrium salamandrivorans</name>
    <dbReference type="NCBI Taxonomy" id="1357716"/>
    <lineage>
        <taxon>Eukaryota</taxon>
        <taxon>Fungi</taxon>
        <taxon>Fungi incertae sedis</taxon>
        <taxon>Chytridiomycota</taxon>
        <taxon>Chytridiomycota incertae sedis</taxon>
        <taxon>Chytridiomycetes</taxon>
        <taxon>Rhizophydiales</taxon>
        <taxon>Rhizophydiales incertae sedis</taxon>
        <taxon>Batrachochytrium</taxon>
    </lineage>
</organism>
<keyword evidence="4 9" id="KW-1133">Transmembrane helix</keyword>
<evidence type="ECO:0000256" key="2">
    <source>
        <dbReference type="ARBA" id="ARBA00022679"/>
    </source>
</evidence>
<evidence type="ECO:0000256" key="1">
    <source>
        <dbReference type="ARBA" id="ARBA00004141"/>
    </source>
</evidence>
<feature type="region of interest" description="Disordered" evidence="8">
    <location>
        <begin position="104"/>
        <end position="152"/>
    </location>
</feature>
<evidence type="ECO:0000256" key="8">
    <source>
        <dbReference type="SAM" id="MobiDB-lite"/>
    </source>
</evidence>
<evidence type="ECO:0000313" key="11">
    <source>
        <dbReference type="EMBL" id="KAH6598353.1"/>
    </source>
</evidence>
<dbReference type="InterPro" id="IPR006369">
    <property type="entry name" value="Protohaem_IX_farnesylTrfase"/>
</dbReference>
<evidence type="ECO:0000256" key="4">
    <source>
        <dbReference type="ARBA" id="ARBA00022989"/>
    </source>
</evidence>
<keyword evidence="6 9" id="KW-0472">Membrane</keyword>
<proteinExistence type="inferred from homology"/>
<protein>
    <recommendedName>
        <fullName evidence="7">Heme O synthase</fullName>
    </recommendedName>
</protein>
<comment type="caution">
    <text evidence="10">The sequence shown here is derived from an EMBL/GenBank/DDBJ whole genome shotgun (WGS) entry which is preliminary data.</text>
</comment>
<dbReference type="Proteomes" id="UP001648503">
    <property type="component" value="Unassembled WGS sequence"/>
</dbReference>
<dbReference type="PANTHER" id="PTHR43448:SF2">
    <property type="entry name" value="PROTOHEME IX FARNESYLTRANSFERASE, MITOCHONDRIAL"/>
    <property type="match status" value="1"/>
</dbReference>
<dbReference type="NCBIfam" id="TIGR01473">
    <property type="entry name" value="cyoE_ctaB"/>
    <property type="match status" value="1"/>
</dbReference>
<evidence type="ECO:0000256" key="7">
    <source>
        <dbReference type="ARBA" id="ARBA00030253"/>
    </source>
</evidence>
<dbReference type="InterPro" id="IPR044878">
    <property type="entry name" value="UbiA_sf"/>
</dbReference>
<feature type="transmembrane region" description="Helical" evidence="9">
    <location>
        <begin position="419"/>
        <end position="437"/>
    </location>
</feature>
<comment type="subcellular location">
    <subcellularLocation>
        <location evidence="1">Membrane</location>
        <topology evidence="1">Multi-pass membrane protein</topology>
    </subcellularLocation>
</comment>
<evidence type="ECO:0000313" key="12">
    <source>
        <dbReference type="Proteomes" id="UP001648503"/>
    </source>
</evidence>
<dbReference type="EMBL" id="JAFCIX010000110">
    <property type="protein sequence ID" value="KAH6598353.1"/>
    <property type="molecule type" value="Genomic_DNA"/>
</dbReference>
<dbReference type="InterPro" id="IPR000537">
    <property type="entry name" value="UbiA_prenyltransferase"/>
</dbReference>
<dbReference type="Gene3D" id="1.10.357.140">
    <property type="entry name" value="UbiA prenyltransferase"/>
    <property type="match status" value="1"/>
</dbReference>
<dbReference type="HAMAP" id="MF_00154">
    <property type="entry name" value="CyoE_CtaB"/>
    <property type="match status" value="1"/>
</dbReference>
<dbReference type="Pfam" id="PF01040">
    <property type="entry name" value="UbiA"/>
    <property type="match status" value="1"/>
</dbReference>
<feature type="transmembrane region" description="Helical" evidence="9">
    <location>
        <begin position="172"/>
        <end position="189"/>
    </location>
</feature>
<keyword evidence="2" id="KW-0808">Transferase</keyword>
<dbReference type="PANTHER" id="PTHR43448">
    <property type="entry name" value="PROTOHEME IX FARNESYLTRANSFERASE, MITOCHONDRIAL"/>
    <property type="match status" value="1"/>
</dbReference>
<reference evidence="10 12" key="1">
    <citation type="submission" date="2021-02" db="EMBL/GenBank/DDBJ databases">
        <title>Variation within the Batrachochytrium salamandrivorans European outbreak.</title>
        <authorList>
            <person name="Kelly M."/>
            <person name="Pasmans F."/>
            <person name="Shea T.P."/>
            <person name="Munoz J.F."/>
            <person name="Carranza S."/>
            <person name="Cuomo C.A."/>
            <person name="Martel A."/>
        </authorList>
    </citation>
    <scope>NUCLEOTIDE SEQUENCE [LARGE SCALE GENOMIC DNA]</scope>
    <source>
        <strain evidence="10 12">AMFP18/2</strain>
    </source>
</reference>